<dbReference type="Proteomes" id="UP000030689">
    <property type="component" value="Unassembled WGS sequence"/>
</dbReference>
<evidence type="ECO:0000256" key="5">
    <source>
        <dbReference type="ARBA" id="ARBA00047960"/>
    </source>
</evidence>
<dbReference type="InterPro" id="IPR045074">
    <property type="entry name" value="GST_C_Tau"/>
</dbReference>
<dbReference type="FunFam" id="3.40.30.10:FF:000044">
    <property type="entry name" value="Glutathione S-transferase GSTU6"/>
    <property type="match status" value="1"/>
</dbReference>
<dbReference type="InterPro" id="IPR004045">
    <property type="entry name" value="Glutathione_S-Trfase_N"/>
</dbReference>
<sequence length="255" mass="28278">MIKNKKTNSLISPDTTQTKKRKKTDMAQNGSNTTVKLLGTWSSPFALRARIALHLKSVEYEYIEEADVLKSKSDLLVKSNPIHKKVPVLIHGDVSICESLNIVQYVDESWPSKPSILPSLPKDRAFARFWAHFVDGKCFESIDAVVRAKDDTEKIAAARNLMENLAALEDAFQKSSKDGGFFGGENIGFLDIACGVIVGPLSVIEAFSGVKFLSPDTTPGLVQWAEIFRAHEAVKPYMPTVAEFVEFAKQKFNLQ</sequence>
<protein>
    <recommendedName>
        <fullName evidence="1">glutathione transferase</fullName>
        <ecNumber evidence="1">2.5.1.18</ecNumber>
    </recommendedName>
</protein>
<dbReference type="InterPro" id="IPR045073">
    <property type="entry name" value="Omega/Tau-like"/>
</dbReference>
<evidence type="ECO:0000259" key="7">
    <source>
        <dbReference type="PROSITE" id="PS50404"/>
    </source>
</evidence>
<dbReference type="EC" id="2.5.1.18" evidence="1"/>
<evidence type="ECO:0000256" key="2">
    <source>
        <dbReference type="ARBA" id="ARBA00022575"/>
    </source>
</evidence>
<proteinExistence type="inferred from homology"/>
<dbReference type="GO" id="GO:0004364">
    <property type="term" value="F:glutathione transferase activity"/>
    <property type="evidence" value="ECO:0007669"/>
    <property type="project" value="UniProtKB-EC"/>
</dbReference>
<evidence type="ECO:0000313" key="10">
    <source>
        <dbReference type="Proteomes" id="UP000030689"/>
    </source>
</evidence>
<dbReference type="Gramene" id="ESQ28232">
    <property type="protein sequence ID" value="ESQ28232"/>
    <property type="gene ID" value="EUTSA_v10019031mg"/>
</dbReference>
<dbReference type="Gene3D" id="3.40.30.10">
    <property type="entry name" value="Glutaredoxin"/>
    <property type="match status" value="1"/>
</dbReference>
<evidence type="ECO:0000256" key="6">
    <source>
        <dbReference type="SAM" id="MobiDB-lite"/>
    </source>
</evidence>
<keyword evidence="3" id="KW-0808">Transferase</keyword>
<dbReference type="PROSITE" id="PS50405">
    <property type="entry name" value="GST_CTER"/>
    <property type="match status" value="1"/>
</dbReference>
<feature type="domain" description="GST N-terminal" evidence="7">
    <location>
        <begin position="33"/>
        <end position="114"/>
    </location>
</feature>
<accession>V4KEI1</accession>
<evidence type="ECO:0000259" key="8">
    <source>
        <dbReference type="PROSITE" id="PS50405"/>
    </source>
</evidence>
<dbReference type="Gene3D" id="1.20.1050.10">
    <property type="match status" value="1"/>
</dbReference>
<evidence type="ECO:0000256" key="1">
    <source>
        <dbReference type="ARBA" id="ARBA00012452"/>
    </source>
</evidence>
<dbReference type="InterPro" id="IPR040079">
    <property type="entry name" value="Glutathione_S-Trfase"/>
</dbReference>
<evidence type="ECO:0000256" key="3">
    <source>
        <dbReference type="ARBA" id="ARBA00022679"/>
    </source>
</evidence>
<dbReference type="Pfam" id="PF02798">
    <property type="entry name" value="GST_N"/>
    <property type="match status" value="1"/>
</dbReference>
<dbReference type="FunFam" id="1.20.1050.10:FF:000016">
    <property type="entry name" value="Glutathione S-transferase U9"/>
    <property type="match status" value="1"/>
</dbReference>
<dbReference type="STRING" id="72664.V4KEI1"/>
<dbReference type="OMA" id="DDSICES"/>
<evidence type="ECO:0000313" key="9">
    <source>
        <dbReference type="EMBL" id="ESQ28232.1"/>
    </source>
</evidence>
<dbReference type="GO" id="GO:0009407">
    <property type="term" value="P:toxin catabolic process"/>
    <property type="evidence" value="ECO:0007669"/>
    <property type="project" value="UniProtKB-ARBA"/>
</dbReference>
<evidence type="ECO:0000256" key="4">
    <source>
        <dbReference type="ARBA" id="ARBA00025743"/>
    </source>
</evidence>
<feature type="region of interest" description="Disordered" evidence="6">
    <location>
        <begin position="1"/>
        <end position="29"/>
    </location>
</feature>
<dbReference type="SUPFAM" id="SSF47616">
    <property type="entry name" value="GST C-terminal domain-like"/>
    <property type="match status" value="1"/>
</dbReference>
<dbReference type="AlphaFoldDB" id="V4KEI1"/>
<gene>
    <name evidence="9" type="ORF">EUTSA_v10019031mg</name>
</gene>
<keyword evidence="10" id="KW-1185">Reference proteome</keyword>
<dbReference type="eggNOG" id="KOG0406">
    <property type="taxonomic scope" value="Eukaryota"/>
</dbReference>
<dbReference type="CDD" id="cd03185">
    <property type="entry name" value="GST_C_Tau"/>
    <property type="match status" value="1"/>
</dbReference>
<dbReference type="GO" id="GO:0005737">
    <property type="term" value="C:cytoplasm"/>
    <property type="evidence" value="ECO:0007669"/>
    <property type="project" value="TreeGrafter"/>
</dbReference>
<keyword evidence="2" id="KW-0216">Detoxification</keyword>
<dbReference type="PROSITE" id="PS50404">
    <property type="entry name" value="GST_NTER"/>
    <property type="match status" value="1"/>
</dbReference>
<dbReference type="EMBL" id="KI517953">
    <property type="protein sequence ID" value="ESQ28232.1"/>
    <property type="molecule type" value="Genomic_DNA"/>
</dbReference>
<comment type="similarity">
    <text evidence="4">Belongs to the GST superfamily. Tau family.</text>
</comment>
<dbReference type="PANTHER" id="PTHR11260">
    <property type="entry name" value="GLUTATHIONE S-TRANSFERASE, GST, SUPERFAMILY, GST DOMAIN CONTAINING"/>
    <property type="match status" value="1"/>
</dbReference>
<dbReference type="SFLD" id="SFLDG01152">
    <property type="entry name" value="Main.3:_Omega-_and_Tau-like"/>
    <property type="match status" value="1"/>
</dbReference>
<dbReference type="InterPro" id="IPR036249">
    <property type="entry name" value="Thioredoxin-like_sf"/>
</dbReference>
<dbReference type="SFLD" id="SFLDG00358">
    <property type="entry name" value="Main_(cytGST)"/>
    <property type="match status" value="1"/>
</dbReference>
<dbReference type="GO" id="GO:0006749">
    <property type="term" value="P:glutathione metabolic process"/>
    <property type="evidence" value="ECO:0007669"/>
    <property type="project" value="EnsemblPlants"/>
</dbReference>
<organism evidence="9 10">
    <name type="scientific">Eutrema salsugineum</name>
    <name type="common">Saltwater cress</name>
    <name type="synonym">Sisymbrium salsugineum</name>
    <dbReference type="NCBI Taxonomy" id="72664"/>
    <lineage>
        <taxon>Eukaryota</taxon>
        <taxon>Viridiplantae</taxon>
        <taxon>Streptophyta</taxon>
        <taxon>Embryophyta</taxon>
        <taxon>Tracheophyta</taxon>
        <taxon>Spermatophyta</taxon>
        <taxon>Magnoliopsida</taxon>
        <taxon>eudicotyledons</taxon>
        <taxon>Gunneridae</taxon>
        <taxon>Pentapetalae</taxon>
        <taxon>rosids</taxon>
        <taxon>malvids</taxon>
        <taxon>Brassicales</taxon>
        <taxon>Brassicaceae</taxon>
        <taxon>Eutremeae</taxon>
        <taxon>Eutrema</taxon>
    </lineage>
</organism>
<dbReference type="InterPro" id="IPR010987">
    <property type="entry name" value="Glutathione-S-Trfase_C-like"/>
</dbReference>
<feature type="domain" description="GST C-terminal" evidence="8">
    <location>
        <begin position="120"/>
        <end position="252"/>
    </location>
</feature>
<dbReference type="InterPro" id="IPR036282">
    <property type="entry name" value="Glutathione-S-Trfase_C_sf"/>
</dbReference>
<dbReference type="SUPFAM" id="SSF52833">
    <property type="entry name" value="Thioredoxin-like"/>
    <property type="match status" value="1"/>
</dbReference>
<dbReference type="PANTHER" id="PTHR11260:SF564">
    <property type="entry name" value="GLUTATHIONE S-TRANSFERASE U12"/>
    <property type="match status" value="1"/>
</dbReference>
<reference evidence="9 10" key="1">
    <citation type="journal article" date="2013" name="Front. Plant Sci.">
        <title>The Reference Genome of the Halophytic Plant Eutrema salsugineum.</title>
        <authorList>
            <person name="Yang R."/>
            <person name="Jarvis D.E."/>
            <person name="Chen H."/>
            <person name="Beilstein M.A."/>
            <person name="Grimwood J."/>
            <person name="Jenkins J."/>
            <person name="Shu S."/>
            <person name="Prochnik S."/>
            <person name="Xin M."/>
            <person name="Ma C."/>
            <person name="Schmutz J."/>
            <person name="Wing R.A."/>
            <person name="Mitchell-Olds T."/>
            <person name="Schumaker K.S."/>
            <person name="Wang X."/>
        </authorList>
    </citation>
    <scope>NUCLEOTIDE SEQUENCE [LARGE SCALE GENOMIC DNA]</scope>
</reference>
<dbReference type="SFLD" id="SFLDS00019">
    <property type="entry name" value="Glutathione_Transferase_(cytos"/>
    <property type="match status" value="1"/>
</dbReference>
<name>V4KEI1_EUTSA</name>
<comment type="catalytic activity">
    <reaction evidence="5">
        <text>RX + glutathione = an S-substituted glutathione + a halide anion + H(+)</text>
        <dbReference type="Rhea" id="RHEA:16437"/>
        <dbReference type="ChEBI" id="CHEBI:15378"/>
        <dbReference type="ChEBI" id="CHEBI:16042"/>
        <dbReference type="ChEBI" id="CHEBI:17792"/>
        <dbReference type="ChEBI" id="CHEBI:57925"/>
        <dbReference type="ChEBI" id="CHEBI:90779"/>
        <dbReference type="EC" id="2.5.1.18"/>
    </reaction>
</comment>
<dbReference type="KEGG" id="eus:EUTSA_v10019031mg"/>
<dbReference type="CDD" id="cd03058">
    <property type="entry name" value="GST_N_Tau"/>
    <property type="match status" value="1"/>
</dbReference>
<dbReference type="OrthoDB" id="4951845at2759"/>